<proteinExistence type="predicted"/>
<keyword evidence="3" id="KW-1185">Reference proteome</keyword>
<feature type="region of interest" description="Disordered" evidence="1">
    <location>
        <begin position="1"/>
        <end position="25"/>
    </location>
</feature>
<dbReference type="GeneID" id="28769556"/>
<dbReference type="AlphaFoldDB" id="A0A177BVI6"/>
<gene>
    <name evidence="2" type="ORF">CC84DRAFT_407268</name>
</gene>
<evidence type="ECO:0000256" key="1">
    <source>
        <dbReference type="SAM" id="MobiDB-lite"/>
    </source>
</evidence>
<sequence length="77" mass="8538">MFETDHAASKLPVPRTLLPTGRRRRRRRLASASGCIGHHTYYAACRQSLRACTSVRGCSWLAAHLGIVDYRSTASHA</sequence>
<evidence type="ECO:0000313" key="3">
    <source>
        <dbReference type="Proteomes" id="UP000077069"/>
    </source>
</evidence>
<protein>
    <submittedName>
        <fullName evidence="2">Uncharacterized protein</fullName>
    </submittedName>
</protein>
<reference evidence="2 3" key="1">
    <citation type="submission" date="2016-05" db="EMBL/GenBank/DDBJ databases">
        <title>Comparative analysis of secretome profiles of manganese(II)-oxidizing ascomycete fungi.</title>
        <authorList>
            <consortium name="DOE Joint Genome Institute"/>
            <person name="Zeiner C.A."/>
            <person name="Purvine S.O."/>
            <person name="Zink E.M."/>
            <person name="Wu S."/>
            <person name="Pasa-Tolic L."/>
            <person name="Chaput D.L."/>
            <person name="Haridas S."/>
            <person name="Grigoriev I.V."/>
            <person name="Santelli C.M."/>
            <person name="Hansel C.M."/>
        </authorList>
    </citation>
    <scope>NUCLEOTIDE SEQUENCE [LARGE SCALE GENOMIC DNA]</scope>
    <source>
        <strain evidence="2 3">AP3s5-JAC2a</strain>
    </source>
</reference>
<dbReference type="InParanoid" id="A0A177BVI6"/>
<dbReference type="Proteomes" id="UP000077069">
    <property type="component" value="Unassembled WGS sequence"/>
</dbReference>
<dbReference type="RefSeq" id="XP_018029859.1">
    <property type="nucleotide sequence ID" value="XM_018186070.1"/>
</dbReference>
<evidence type="ECO:0000313" key="2">
    <source>
        <dbReference type="EMBL" id="OAF99493.1"/>
    </source>
</evidence>
<organism evidence="2 3">
    <name type="scientific">Paraphaeosphaeria sporulosa</name>
    <dbReference type="NCBI Taxonomy" id="1460663"/>
    <lineage>
        <taxon>Eukaryota</taxon>
        <taxon>Fungi</taxon>
        <taxon>Dikarya</taxon>
        <taxon>Ascomycota</taxon>
        <taxon>Pezizomycotina</taxon>
        <taxon>Dothideomycetes</taxon>
        <taxon>Pleosporomycetidae</taxon>
        <taxon>Pleosporales</taxon>
        <taxon>Massarineae</taxon>
        <taxon>Didymosphaeriaceae</taxon>
        <taxon>Paraphaeosphaeria</taxon>
    </lineage>
</organism>
<dbReference type="EMBL" id="KV441562">
    <property type="protein sequence ID" value="OAF99493.1"/>
    <property type="molecule type" value="Genomic_DNA"/>
</dbReference>
<name>A0A177BVI6_9PLEO</name>
<accession>A0A177BVI6</accession>